<feature type="compositionally biased region" description="Low complexity" evidence="1">
    <location>
        <begin position="125"/>
        <end position="150"/>
    </location>
</feature>
<gene>
    <name evidence="2" type="ORF">B0T21DRAFT_63559</name>
</gene>
<evidence type="ECO:0000313" key="2">
    <source>
        <dbReference type="EMBL" id="KAK0716525.1"/>
    </source>
</evidence>
<sequence length="274" mass="30669">MAQPPYLYTRSFIPTPGFLRILRECSSCHHSASSPHFSIKCFRSSFPIHLPNPLIYLTHRMSTITRTWQEQERLRIEKEKENERKRLEQERERARIEQQKEAERKRVESERAQREKERIASLRAAAATKPSTTTRPTPTTSTMQTTSLLPLPSPHAPLGPTTKLTIQPTAISSRITNTIRVSVIPIDPGPSTSSLPGVVACGQSGYFNCAPEYGGGCCPVGFACGKGELCVSPQLEKDKPLESLPCPGYRGYFACKEDIGGRRLLPSKLRLHQR</sequence>
<keyword evidence="3" id="KW-1185">Reference proteome</keyword>
<reference evidence="2" key="1">
    <citation type="submission" date="2023-06" db="EMBL/GenBank/DDBJ databases">
        <title>Genome-scale phylogeny and comparative genomics of the fungal order Sordariales.</title>
        <authorList>
            <consortium name="Lawrence Berkeley National Laboratory"/>
            <person name="Hensen N."/>
            <person name="Bonometti L."/>
            <person name="Westerberg I."/>
            <person name="Brannstrom I.O."/>
            <person name="Guillou S."/>
            <person name="Cros-Aarteil S."/>
            <person name="Calhoun S."/>
            <person name="Haridas S."/>
            <person name="Kuo A."/>
            <person name="Mondo S."/>
            <person name="Pangilinan J."/>
            <person name="Riley R."/>
            <person name="Labutti K."/>
            <person name="Andreopoulos B."/>
            <person name="Lipzen A."/>
            <person name="Chen C."/>
            <person name="Yanf M."/>
            <person name="Daum C."/>
            <person name="Ng V."/>
            <person name="Clum A."/>
            <person name="Steindorff A."/>
            <person name="Ohm R."/>
            <person name="Martin F."/>
            <person name="Silar P."/>
            <person name="Natvig D."/>
            <person name="Lalanne C."/>
            <person name="Gautier V."/>
            <person name="Ament-Velasquez S.L."/>
            <person name="Kruys A."/>
            <person name="Hutchinson M.I."/>
            <person name="Powell A.J."/>
            <person name="Barry K."/>
            <person name="Miller A.N."/>
            <person name="Grigoriev I.V."/>
            <person name="Debuchy R."/>
            <person name="Gladieux P."/>
            <person name="Thoren M.H."/>
            <person name="Johannesson H."/>
        </authorList>
    </citation>
    <scope>NUCLEOTIDE SEQUENCE</scope>
    <source>
        <strain evidence="2">CBS 540.89</strain>
    </source>
</reference>
<accession>A0AA40DUZ3</accession>
<dbReference type="Proteomes" id="UP001172159">
    <property type="component" value="Unassembled WGS sequence"/>
</dbReference>
<evidence type="ECO:0000313" key="3">
    <source>
        <dbReference type="Proteomes" id="UP001172159"/>
    </source>
</evidence>
<proteinExistence type="predicted"/>
<organism evidence="2 3">
    <name type="scientific">Apiosordaria backusii</name>
    <dbReference type="NCBI Taxonomy" id="314023"/>
    <lineage>
        <taxon>Eukaryota</taxon>
        <taxon>Fungi</taxon>
        <taxon>Dikarya</taxon>
        <taxon>Ascomycota</taxon>
        <taxon>Pezizomycotina</taxon>
        <taxon>Sordariomycetes</taxon>
        <taxon>Sordariomycetidae</taxon>
        <taxon>Sordariales</taxon>
        <taxon>Lasiosphaeriaceae</taxon>
        <taxon>Apiosordaria</taxon>
    </lineage>
</organism>
<protein>
    <submittedName>
        <fullName evidence="2">Uncharacterized protein</fullName>
    </submittedName>
</protein>
<evidence type="ECO:0000256" key="1">
    <source>
        <dbReference type="SAM" id="MobiDB-lite"/>
    </source>
</evidence>
<name>A0AA40DUZ3_9PEZI</name>
<dbReference type="EMBL" id="JAUKTV010000014">
    <property type="protein sequence ID" value="KAK0716525.1"/>
    <property type="molecule type" value="Genomic_DNA"/>
</dbReference>
<feature type="region of interest" description="Disordered" evidence="1">
    <location>
        <begin position="95"/>
        <end position="153"/>
    </location>
</feature>
<feature type="compositionally biased region" description="Basic and acidic residues" evidence="1">
    <location>
        <begin position="95"/>
        <end position="120"/>
    </location>
</feature>
<comment type="caution">
    <text evidence="2">The sequence shown here is derived from an EMBL/GenBank/DDBJ whole genome shotgun (WGS) entry which is preliminary data.</text>
</comment>
<dbReference type="AlphaFoldDB" id="A0AA40DUZ3"/>